<keyword evidence="4 6" id="KW-0677">Repeat</keyword>
<dbReference type="SMART" id="SM00320">
    <property type="entry name" value="WD40"/>
    <property type="match status" value="3"/>
</dbReference>
<comment type="subcellular location">
    <subcellularLocation>
        <location evidence="1 6">Nucleus</location>
    </subcellularLocation>
</comment>
<dbReference type="InterPro" id="IPR028884">
    <property type="entry name" value="Trm82"/>
</dbReference>
<evidence type="ECO:0000256" key="5">
    <source>
        <dbReference type="ARBA" id="ARBA00023242"/>
    </source>
</evidence>
<sequence>MSRFPHSRLFIGTVRSVVITGPHIQVLDTSTGNILHSTANFSAQDRDAVIKSGPIRCAATNYDNTYLATAGDDKCLKVWDVKSLALMNARELPKKPTAILFTERDDILVADKFGDVTRYMLHPRLSVTSKTRVDDLSASHVYPSDGFLVLGHTSVITACHLSPDEKHIVTSDRDEHIRVSLYPEAFAIKCYCLGHGKYVSAIHIPQYEPDFLISGGGDPDLKIWEWQMGFLDQTVAVFSAVDPFILVKAPKRRLKSQNGGDDDAVIIDAGSGRRKKKTKHKQVALRGDSEDPTTDSPAGVSSQDPAGTETVFVIHKIDSFLSEWGNCIVFSAVGATALFAFPLFELKGHDGPRVCHFDCGSPIIDFTIASNDLIWILLDADYGGKAKPGSAGKLVRVVDWQADKFLEVDSSPLLQSLNSTCVIPGSYDPLKALDLYSDLVSLPKHVDGEPGSQEREQSELPEDLEGSGTSVGIEKSLPKRTLGRLKHKNALKRLLQEEGESADSATRDTKRPKVEDSEDPSEDMSMDLT</sequence>
<evidence type="ECO:0000256" key="4">
    <source>
        <dbReference type="ARBA" id="ARBA00022737"/>
    </source>
</evidence>
<proteinExistence type="inferred from homology"/>
<feature type="compositionally biased region" description="Acidic residues" evidence="8">
    <location>
        <begin position="516"/>
        <end position="529"/>
    </location>
</feature>
<dbReference type="HOGENOM" id="CLU_023695_0_0_1"/>
<dbReference type="AlphaFoldDB" id="A0A0C9Z1I3"/>
<comment type="similarity">
    <text evidence="6">Belongs to the WD repeat TRM82 family.</text>
</comment>
<dbReference type="STRING" id="765257.A0A0C9Z1I3"/>
<dbReference type="EMBL" id="KN833771">
    <property type="protein sequence ID" value="KIK20139.1"/>
    <property type="molecule type" value="Genomic_DNA"/>
</dbReference>
<gene>
    <name evidence="9" type="ORF">PISMIDRAFT_106339</name>
</gene>
<protein>
    <submittedName>
        <fullName evidence="9">Uncharacterized protein</fullName>
    </submittedName>
</protein>
<feature type="region of interest" description="Disordered" evidence="8">
    <location>
        <begin position="444"/>
        <end position="529"/>
    </location>
</feature>
<dbReference type="GO" id="GO:0005634">
    <property type="term" value="C:nucleus"/>
    <property type="evidence" value="ECO:0007669"/>
    <property type="project" value="UniProtKB-SubCell"/>
</dbReference>
<evidence type="ECO:0000256" key="1">
    <source>
        <dbReference type="ARBA" id="ARBA00004123"/>
    </source>
</evidence>
<keyword evidence="10" id="KW-1185">Reference proteome</keyword>
<evidence type="ECO:0000256" key="7">
    <source>
        <dbReference type="PROSITE-ProRule" id="PRU00221"/>
    </source>
</evidence>
<dbReference type="PROSITE" id="PS00678">
    <property type="entry name" value="WD_REPEATS_1"/>
    <property type="match status" value="1"/>
</dbReference>
<dbReference type="InterPro" id="IPR015943">
    <property type="entry name" value="WD40/YVTN_repeat-like_dom_sf"/>
</dbReference>
<dbReference type="GO" id="GO:0005829">
    <property type="term" value="C:cytosol"/>
    <property type="evidence" value="ECO:0007669"/>
    <property type="project" value="TreeGrafter"/>
</dbReference>
<feature type="compositionally biased region" description="Basic and acidic residues" evidence="8">
    <location>
        <begin position="444"/>
        <end position="458"/>
    </location>
</feature>
<dbReference type="Gene3D" id="2.130.10.10">
    <property type="entry name" value="YVTN repeat-like/Quinoprotein amine dehydrogenase"/>
    <property type="match status" value="2"/>
</dbReference>
<dbReference type="GO" id="GO:0043527">
    <property type="term" value="C:tRNA methyltransferase complex"/>
    <property type="evidence" value="ECO:0007669"/>
    <property type="project" value="TreeGrafter"/>
</dbReference>
<comment type="pathway">
    <text evidence="6">tRNA modification; N(7)-methylguanine-tRNA biosynthesis.</text>
</comment>
<dbReference type="InterPro" id="IPR019775">
    <property type="entry name" value="WD40_repeat_CS"/>
</dbReference>
<dbReference type="PROSITE" id="PS50082">
    <property type="entry name" value="WD_REPEATS_2"/>
    <property type="match status" value="1"/>
</dbReference>
<feature type="region of interest" description="Disordered" evidence="8">
    <location>
        <begin position="271"/>
        <end position="304"/>
    </location>
</feature>
<keyword evidence="5 6" id="KW-0539">Nucleus</keyword>
<feature type="repeat" description="WD" evidence="7">
    <location>
        <begin position="55"/>
        <end position="89"/>
    </location>
</feature>
<keyword evidence="2 6" id="KW-0853">WD repeat</keyword>
<dbReference type="Pfam" id="PF00400">
    <property type="entry name" value="WD40"/>
    <property type="match status" value="2"/>
</dbReference>
<dbReference type="GO" id="GO:0106004">
    <property type="term" value="P:tRNA (guanine-N7)-methylation"/>
    <property type="evidence" value="ECO:0007669"/>
    <property type="project" value="UniProtKB-UniRule"/>
</dbReference>
<feature type="compositionally biased region" description="Polar residues" evidence="8">
    <location>
        <begin position="294"/>
        <end position="304"/>
    </location>
</feature>
<feature type="compositionally biased region" description="Basic residues" evidence="8">
    <location>
        <begin position="272"/>
        <end position="283"/>
    </location>
</feature>
<dbReference type="SUPFAM" id="SSF50978">
    <property type="entry name" value="WD40 repeat-like"/>
    <property type="match status" value="1"/>
</dbReference>
<evidence type="ECO:0000256" key="6">
    <source>
        <dbReference type="HAMAP-Rule" id="MF_03056"/>
    </source>
</evidence>
<dbReference type="InterPro" id="IPR036322">
    <property type="entry name" value="WD40_repeat_dom_sf"/>
</dbReference>
<evidence type="ECO:0000256" key="2">
    <source>
        <dbReference type="ARBA" id="ARBA00022574"/>
    </source>
</evidence>
<dbReference type="PANTHER" id="PTHR16288:SF0">
    <property type="entry name" value="TRNA (GUANINE-N(7)-)-METHYLTRANSFERASE NON-CATALYTIC SUBUNIT WDR4"/>
    <property type="match status" value="1"/>
</dbReference>
<dbReference type="OrthoDB" id="339900at2759"/>
<comment type="function">
    <text evidence="6">Required for the formation of N(7)-methylguanine at position 46 (m7G46) in tRNA. In the complex, it is required to stabilize and induce conformational changes of the catalytic subunit.</text>
</comment>
<organism evidence="9 10">
    <name type="scientific">Pisolithus microcarpus 441</name>
    <dbReference type="NCBI Taxonomy" id="765257"/>
    <lineage>
        <taxon>Eukaryota</taxon>
        <taxon>Fungi</taxon>
        <taxon>Dikarya</taxon>
        <taxon>Basidiomycota</taxon>
        <taxon>Agaricomycotina</taxon>
        <taxon>Agaricomycetes</taxon>
        <taxon>Agaricomycetidae</taxon>
        <taxon>Boletales</taxon>
        <taxon>Sclerodermatineae</taxon>
        <taxon>Pisolithaceae</taxon>
        <taxon>Pisolithus</taxon>
    </lineage>
</organism>
<evidence type="ECO:0000256" key="8">
    <source>
        <dbReference type="SAM" id="MobiDB-lite"/>
    </source>
</evidence>
<reference evidence="10" key="2">
    <citation type="submission" date="2015-01" db="EMBL/GenBank/DDBJ databases">
        <title>Evolutionary Origins and Diversification of the Mycorrhizal Mutualists.</title>
        <authorList>
            <consortium name="DOE Joint Genome Institute"/>
            <consortium name="Mycorrhizal Genomics Consortium"/>
            <person name="Kohler A."/>
            <person name="Kuo A."/>
            <person name="Nagy L.G."/>
            <person name="Floudas D."/>
            <person name="Copeland A."/>
            <person name="Barry K.W."/>
            <person name="Cichocki N."/>
            <person name="Veneault-Fourrey C."/>
            <person name="LaButti K."/>
            <person name="Lindquist E.A."/>
            <person name="Lipzen A."/>
            <person name="Lundell T."/>
            <person name="Morin E."/>
            <person name="Murat C."/>
            <person name="Riley R."/>
            <person name="Ohm R."/>
            <person name="Sun H."/>
            <person name="Tunlid A."/>
            <person name="Henrissat B."/>
            <person name="Grigoriev I.V."/>
            <person name="Hibbett D.S."/>
            <person name="Martin F."/>
        </authorList>
    </citation>
    <scope>NUCLEOTIDE SEQUENCE [LARGE SCALE GENOMIC DNA]</scope>
    <source>
        <strain evidence="10">441</strain>
    </source>
</reference>
<dbReference type="PANTHER" id="PTHR16288">
    <property type="entry name" value="WD40 REPEAT PROTEIN 4"/>
    <property type="match status" value="1"/>
</dbReference>
<evidence type="ECO:0000256" key="3">
    <source>
        <dbReference type="ARBA" id="ARBA00022694"/>
    </source>
</evidence>
<dbReference type="InterPro" id="IPR001680">
    <property type="entry name" value="WD40_rpt"/>
</dbReference>
<reference evidence="9 10" key="1">
    <citation type="submission" date="2014-04" db="EMBL/GenBank/DDBJ databases">
        <authorList>
            <consortium name="DOE Joint Genome Institute"/>
            <person name="Kuo A."/>
            <person name="Kohler A."/>
            <person name="Costa M.D."/>
            <person name="Nagy L.G."/>
            <person name="Floudas D."/>
            <person name="Copeland A."/>
            <person name="Barry K.W."/>
            <person name="Cichocki N."/>
            <person name="Veneault-Fourrey C."/>
            <person name="LaButti K."/>
            <person name="Lindquist E.A."/>
            <person name="Lipzen A."/>
            <person name="Lundell T."/>
            <person name="Morin E."/>
            <person name="Murat C."/>
            <person name="Sun H."/>
            <person name="Tunlid A."/>
            <person name="Henrissat B."/>
            <person name="Grigoriev I.V."/>
            <person name="Hibbett D.S."/>
            <person name="Martin F."/>
            <person name="Nordberg H.P."/>
            <person name="Cantor M.N."/>
            <person name="Hua S.X."/>
        </authorList>
    </citation>
    <scope>NUCLEOTIDE SEQUENCE [LARGE SCALE GENOMIC DNA]</scope>
    <source>
        <strain evidence="9 10">441</strain>
    </source>
</reference>
<name>A0A0C9Z1I3_9AGAM</name>
<dbReference type="HAMAP" id="MF_03056">
    <property type="entry name" value="TRM82"/>
    <property type="match status" value="1"/>
</dbReference>
<dbReference type="UniPathway" id="UPA00989"/>
<dbReference type="Proteomes" id="UP000054018">
    <property type="component" value="Unassembled WGS sequence"/>
</dbReference>
<evidence type="ECO:0000313" key="10">
    <source>
        <dbReference type="Proteomes" id="UP000054018"/>
    </source>
</evidence>
<feature type="compositionally biased region" description="Basic and acidic residues" evidence="8">
    <location>
        <begin position="505"/>
        <end position="515"/>
    </location>
</feature>
<keyword evidence="3 6" id="KW-0819">tRNA processing</keyword>
<evidence type="ECO:0000313" key="9">
    <source>
        <dbReference type="EMBL" id="KIK20139.1"/>
    </source>
</evidence>
<accession>A0A0C9Z1I3</accession>
<feature type="compositionally biased region" description="Basic residues" evidence="8">
    <location>
        <begin position="481"/>
        <end position="491"/>
    </location>
</feature>